<keyword evidence="2 8" id="KW-0963">Cytoplasm</keyword>
<dbReference type="InterPro" id="IPR004390">
    <property type="entry name" value="SR_rcpt_FtsY"/>
</dbReference>
<dbReference type="PANTHER" id="PTHR43134">
    <property type="entry name" value="SIGNAL RECOGNITION PARTICLE RECEPTOR SUBUNIT ALPHA"/>
    <property type="match status" value="1"/>
</dbReference>
<keyword evidence="7 8" id="KW-0675">Receptor</keyword>
<feature type="binding site" evidence="8">
    <location>
        <begin position="311"/>
        <end position="315"/>
    </location>
    <ligand>
        <name>GTP</name>
        <dbReference type="ChEBI" id="CHEBI:37565"/>
    </ligand>
</feature>
<keyword evidence="1 8" id="KW-1003">Cell membrane</keyword>
<dbReference type="InterPro" id="IPR027417">
    <property type="entry name" value="P-loop_NTPase"/>
</dbReference>
<dbReference type="SUPFAM" id="SSF52540">
    <property type="entry name" value="P-loop containing nucleoside triphosphate hydrolases"/>
    <property type="match status" value="1"/>
</dbReference>
<dbReference type="Gene3D" id="3.40.50.300">
    <property type="entry name" value="P-loop containing nucleotide triphosphate hydrolases"/>
    <property type="match status" value="1"/>
</dbReference>
<dbReference type="OrthoDB" id="372188at2157"/>
<dbReference type="InterPro" id="IPR013822">
    <property type="entry name" value="Signal_recog_particl_SRP54_hlx"/>
</dbReference>
<feature type="compositionally biased region" description="Low complexity" evidence="9">
    <location>
        <begin position="42"/>
        <end position="65"/>
    </location>
</feature>
<evidence type="ECO:0000256" key="7">
    <source>
        <dbReference type="ARBA" id="ARBA00023170"/>
    </source>
</evidence>
<comment type="catalytic activity">
    <reaction evidence="8">
        <text>GTP + H2O = GDP + phosphate + H(+)</text>
        <dbReference type="Rhea" id="RHEA:19669"/>
        <dbReference type="ChEBI" id="CHEBI:15377"/>
        <dbReference type="ChEBI" id="CHEBI:15378"/>
        <dbReference type="ChEBI" id="CHEBI:37565"/>
        <dbReference type="ChEBI" id="CHEBI:43474"/>
        <dbReference type="ChEBI" id="CHEBI:58189"/>
        <dbReference type="EC" id="3.6.5.4"/>
    </reaction>
</comment>
<dbReference type="SUPFAM" id="SSF47364">
    <property type="entry name" value="Domain of the SRP/SRP receptor G-proteins"/>
    <property type="match status" value="1"/>
</dbReference>
<organism evidence="11 12">
    <name type="scientific">Halobellus clavatus</name>
    <dbReference type="NCBI Taxonomy" id="660517"/>
    <lineage>
        <taxon>Archaea</taxon>
        <taxon>Methanobacteriati</taxon>
        <taxon>Methanobacteriota</taxon>
        <taxon>Stenosarchaea group</taxon>
        <taxon>Halobacteria</taxon>
        <taxon>Halobacteriales</taxon>
        <taxon>Haloferacaceae</taxon>
        <taxon>Halobellus</taxon>
    </lineage>
</organism>
<dbReference type="GO" id="GO:0005047">
    <property type="term" value="F:signal recognition particle binding"/>
    <property type="evidence" value="ECO:0007669"/>
    <property type="project" value="TreeGrafter"/>
</dbReference>
<proteinExistence type="inferred from homology"/>
<evidence type="ECO:0000256" key="5">
    <source>
        <dbReference type="ARBA" id="ARBA00023134"/>
    </source>
</evidence>
<dbReference type="RefSeq" id="WP_089765669.1">
    <property type="nucleotide sequence ID" value="NZ_FNPB01000002.1"/>
</dbReference>
<keyword evidence="12" id="KW-1185">Reference proteome</keyword>
<evidence type="ECO:0000256" key="4">
    <source>
        <dbReference type="ARBA" id="ARBA00022801"/>
    </source>
</evidence>
<keyword evidence="4 8" id="KW-0378">Hydrolase</keyword>
<accession>A0A1H3EED5</accession>
<dbReference type="NCBIfam" id="TIGR00064">
    <property type="entry name" value="ftsY"/>
    <property type="match status" value="1"/>
</dbReference>
<feature type="binding site" evidence="8">
    <location>
        <begin position="229"/>
        <end position="236"/>
    </location>
    <ligand>
        <name>GTP</name>
        <dbReference type="ChEBI" id="CHEBI:37565"/>
    </ligand>
</feature>
<feature type="compositionally biased region" description="Low complexity" evidence="9">
    <location>
        <begin position="77"/>
        <end position="91"/>
    </location>
</feature>
<dbReference type="Gene3D" id="1.20.120.140">
    <property type="entry name" value="Signal recognition particle SRP54, nucleotide-binding domain"/>
    <property type="match status" value="1"/>
</dbReference>
<comment type="subcellular location">
    <subcellularLocation>
        <location evidence="8">Cell membrane</location>
        <topology evidence="8">Peripheral membrane protein</topology>
        <orientation evidence="8">Cytoplasmic side</orientation>
    </subcellularLocation>
    <subcellularLocation>
        <location evidence="8">Cytoplasm</location>
    </subcellularLocation>
</comment>
<protein>
    <recommendedName>
        <fullName evidence="8">Signal recognition particle receptor FtsY</fullName>
        <shortName evidence="8">SRP receptor</shortName>
        <ecNumber evidence="8">3.6.5.4</ecNumber>
    </recommendedName>
</protein>
<comment type="similarity">
    <text evidence="8">Belongs to the GTP-binding SRP family. FtsY subfamily.</text>
</comment>
<evidence type="ECO:0000256" key="9">
    <source>
        <dbReference type="SAM" id="MobiDB-lite"/>
    </source>
</evidence>
<dbReference type="GO" id="GO:0005886">
    <property type="term" value="C:plasma membrane"/>
    <property type="evidence" value="ECO:0007669"/>
    <property type="project" value="UniProtKB-SubCell"/>
</dbReference>
<evidence type="ECO:0000313" key="11">
    <source>
        <dbReference type="EMBL" id="SDX76987.1"/>
    </source>
</evidence>
<dbReference type="GO" id="GO:0006614">
    <property type="term" value="P:SRP-dependent cotranslational protein targeting to membrane"/>
    <property type="evidence" value="ECO:0007669"/>
    <property type="project" value="InterPro"/>
</dbReference>
<keyword evidence="6 8" id="KW-0472">Membrane</keyword>
<dbReference type="InterPro" id="IPR003593">
    <property type="entry name" value="AAA+_ATPase"/>
</dbReference>
<evidence type="ECO:0000256" key="3">
    <source>
        <dbReference type="ARBA" id="ARBA00022741"/>
    </source>
</evidence>
<evidence type="ECO:0000256" key="1">
    <source>
        <dbReference type="ARBA" id="ARBA00022475"/>
    </source>
</evidence>
<gene>
    <name evidence="8" type="primary">ftsY</name>
    <name evidence="11" type="ORF">SAMN04487946_102223</name>
</gene>
<evidence type="ECO:0000256" key="2">
    <source>
        <dbReference type="ARBA" id="ARBA00022490"/>
    </source>
</evidence>
<dbReference type="EMBL" id="FNPB01000002">
    <property type="protein sequence ID" value="SDX76987.1"/>
    <property type="molecule type" value="Genomic_DNA"/>
</dbReference>
<keyword evidence="5 8" id="KW-0342">GTP-binding</keyword>
<dbReference type="GO" id="GO:0003924">
    <property type="term" value="F:GTPase activity"/>
    <property type="evidence" value="ECO:0007669"/>
    <property type="project" value="UniProtKB-UniRule"/>
</dbReference>
<dbReference type="InterPro" id="IPR036225">
    <property type="entry name" value="SRP/SRP_N"/>
</dbReference>
<dbReference type="SMART" id="SM00962">
    <property type="entry name" value="SRP54"/>
    <property type="match status" value="1"/>
</dbReference>
<dbReference type="STRING" id="660517.SAMN04487946_102223"/>
<dbReference type="HAMAP" id="MF_00920">
    <property type="entry name" value="FtsY"/>
    <property type="match status" value="1"/>
</dbReference>
<dbReference type="Pfam" id="PF02881">
    <property type="entry name" value="SRP54_N"/>
    <property type="match status" value="1"/>
</dbReference>
<evidence type="ECO:0000256" key="8">
    <source>
        <dbReference type="HAMAP-Rule" id="MF_00920"/>
    </source>
</evidence>
<dbReference type="PANTHER" id="PTHR43134:SF1">
    <property type="entry name" value="SIGNAL RECOGNITION PARTICLE RECEPTOR SUBUNIT ALPHA"/>
    <property type="match status" value="1"/>
</dbReference>
<dbReference type="PROSITE" id="PS00300">
    <property type="entry name" value="SRP54"/>
    <property type="match status" value="1"/>
</dbReference>
<dbReference type="AlphaFoldDB" id="A0A1H3EED5"/>
<dbReference type="GO" id="GO:0005525">
    <property type="term" value="F:GTP binding"/>
    <property type="evidence" value="ECO:0007669"/>
    <property type="project" value="UniProtKB-UniRule"/>
</dbReference>
<dbReference type="InterPro" id="IPR042101">
    <property type="entry name" value="SRP54_N_sf"/>
</dbReference>
<feature type="domain" description="SRP54-type proteins GTP-binding" evidence="10">
    <location>
        <begin position="390"/>
        <end position="403"/>
    </location>
</feature>
<sequence>MFDGLKNKLNSFREDVEETAEEKEAAESETPSDHDASDESASDAADAPESTESDAAASSDAGDASGDPDDAGHPDEAAPSAAADPSESDASGADEDAAPPTAGDGLAADEAAAALEEETDEESGPSRLQRAAAFATGKVIIEEDDLEDPLWNLEMALLESDVEMNVAEEILDTVREKMVGETRAQVQTTGELAESALHDALYDVISVGQFDFEERIADAEKPVTIVFTGVNGVGKTTSIAKMARYFEARDRSVVLANGDTYRAGANEQLQKHADNLDQKLISHEQGGDPAAVLYDAVEYAEANDIDVVLGDTAGRLHTSNDLMAQLEKIDRVVDPDMTLFVDEAVAGQDAVERAKQFNDAAEIDGAVLTKADADSNGGAAISIAYVTGKPILFLGTGQGYDDLERFDPDRMVDRLVGGDE</sequence>
<evidence type="ECO:0000259" key="10">
    <source>
        <dbReference type="PROSITE" id="PS00300"/>
    </source>
</evidence>
<dbReference type="SMART" id="SM00963">
    <property type="entry name" value="SRP54_N"/>
    <property type="match status" value="1"/>
</dbReference>
<name>A0A1H3EED5_9EURY</name>
<keyword evidence="3 8" id="KW-0547">Nucleotide-binding</keyword>
<feature type="compositionally biased region" description="Basic and acidic residues" evidence="9">
    <location>
        <begin position="22"/>
        <end position="37"/>
    </location>
</feature>
<evidence type="ECO:0000256" key="6">
    <source>
        <dbReference type="ARBA" id="ARBA00023136"/>
    </source>
</evidence>
<comment type="subunit">
    <text evidence="8">Part of the signal recognition particle protein translocation system, which is composed of SRP and FtsY.</text>
</comment>
<dbReference type="SMART" id="SM00382">
    <property type="entry name" value="AAA"/>
    <property type="match status" value="1"/>
</dbReference>
<dbReference type="Pfam" id="PF00448">
    <property type="entry name" value="SRP54"/>
    <property type="match status" value="1"/>
</dbReference>
<dbReference type="EC" id="3.6.5.4" evidence="8"/>
<dbReference type="InterPro" id="IPR000897">
    <property type="entry name" value="SRP54_GTPase_dom"/>
</dbReference>
<dbReference type="GO" id="GO:0005737">
    <property type="term" value="C:cytoplasm"/>
    <property type="evidence" value="ECO:0007669"/>
    <property type="project" value="UniProtKB-SubCell"/>
</dbReference>
<feature type="region of interest" description="Disordered" evidence="9">
    <location>
        <begin position="1"/>
        <end position="104"/>
    </location>
</feature>
<comment type="function">
    <text evidence="8">Involved in targeting and insertion of nascent membrane proteins into the cytoplasmic membrane. Acts as a receptor for the complex formed by the signal recognition particle (SRP) and the ribosome-nascent chain (RNC).</text>
</comment>
<feature type="binding site" evidence="8">
    <location>
        <begin position="369"/>
        <end position="372"/>
    </location>
    <ligand>
        <name>GTP</name>
        <dbReference type="ChEBI" id="CHEBI:37565"/>
    </ligand>
</feature>
<reference evidence="12" key="1">
    <citation type="submission" date="2016-10" db="EMBL/GenBank/DDBJ databases">
        <authorList>
            <person name="Varghese N."/>
            <person name="Submissions S."/>
        </authorList>
    </citation>
    <scope>NUCLEOTIDE SEQUENCE [LARGE SCALE GENOMIC DNA]</scope>
    <source>
        <strain evidence="12">CGMCC 1.10118</strain>
    </source>
</reference>
<evidence type="ECO:0000313" key="12">
    <source>
        <dbReference type="Proteomes" id="UP000199170"/>
    </source>
</evidence>
<dbReference type="Proteomes" id="UP000199170">
    <property type="component" value="Unassembled WGS sequence"/>
</dbReference>
<dbReference type="FunFam" id="3.40.50.300:FF:000566">
    <property type="entry name" value="Signal recognition particle receptor subunit alpha"/>
    <property type="match status" value="1"/>
</dbReference>